<sequence length="86" mass="9351">MLILTRRAGENVVVGDDIVISVIEVRGDAVRIGIQAPRSLAVHREEVWLELQKANSEAASPSDDAIGATLERLRARADRPNDPPRG</sequence>
<keyword evidence="4 5" id="KW-0694">RNA-binding</keyword>
<dbReference type="InterPro" id="IPR036107">
    <property type="entry name" value="CsrA_sf"/>
</dbReference>
<dbReference type="Pfam" id="PF02599">
    <property type="entry name" value="CsrA"/>
    <property type="match status" value="1"/>
</dbReference>
<reference evidence="7 8" key="1">
    <citation type="submission" date="2016-11" db="EMBL/GenBank/DDBJ databases">
        <authorList>
            <person name="Jaros S."/>
            <person name="Januszkiewicz K."/>
            <person name="Wedrychowicz H."/>
        </authorList>
    </citation>
    <scope>NUCLEOTIDE SEQUENCE [LARGE SCALE GENOMIC DNA]</scope>
    <source>
        <strain evidence="7 8">DSM 45627</strain>
    </source>
</reference>
<dbReference type="SUPFAM" id="SSF117130">
    <property type="entry name" value="CsrA-like"/>
    <property type="match status" value="1"/>
</dbReference>
<comment type="similarity">
    <text evidence="5">Belongs to the CsrA/RsmA family.</text>
</comment>
<dbReference type="OrthoDB" id="9809061at2"/>
<keyword evidence="8" id="KW-1185">Reference proteome</keyword>
<dbReference type="InterPro" id="IPR003751">
    <property type="entry name" value="CsrA"/>
</dbReference>
<dbReference type="Proteomes" id="UP000186132">
    <property type="component" value="Unassembled WGS sequence"/>
</dbReference>
<evidence type="ECO:0000256" key="2">
    <source>
        <dbReference type="ARBA" id="ARBA00022491"/>
    </source>
</evidence>
<dbReference type="RefSeq" id="WP_073388904.1">
    <property type="nucleotide sequence ID" value="NZ_FQVU01000002.1"/>
</dbReference>
<organism evidence="7 8">
    <name type="scientific">Jatrophihabitans endophyticus</name>
    <dbReference type="NCBI Taxonomy" id="1206085"/>
    <lineage>
        <taxon>Bacteria</taxon>
        <taxon>Bacillati</taxon>
        <taxon>Actinomycetota</taxon>
        <taxon>Actinomycetes</taxon>
        <taxon>Jatrophihabitantales</taxon>
        <taxon>Jatrophihabitantaceae</taxon>
        <taxon>Jatrophihabitans</taxon>
    </lineage>
</organism>
<comment type="function">
    <text evidence="5">A translational regulator that binds mRNA to regulate translation initiation and/or mRNA stability. Usually binds in the 5'-UTR at or near the Shine-Dalgarno sequence preventing ribosome-binding, thus repressing translation. Its main target seems to be the major flagellin gene, while its function is anatagonized by FliW.</text>
</comment>
<name>A0A1M5IDR4_9ACTN</name>
<dbReference type="STRING" id="1206085.SAMN05443575_1859"/>
<keyword evidence="5" id="KW-1005">Bacterial flagellum biogenesis</keyword>
<evidence type="ECO:0000256" key="6">
    <source>
        <dbReference type="SAM" id="MobiDB-lite"/>
    </source>
</evidence>
<dbReference type="EMBL" id="FQVU01000002">
    <property type="protein sequence ID" value="SHG26422.1"/>
    <property type="molecule type" value="Genomic_DNA"/>
</dbReference>
<dbReference type="HAMAP" id="MF_00167">
    <property type="entry name" value="CsrA"/>
    <property type="match status" value="1"/>
</dbReference>
<dbReference type="NCBIfam" id="NF002469">
    <property type="entry name" value="PRK01712.1"/>
    <property type="match status" value="1"/>
</dbReference>
<gene>
    <name evidence="5" type="primary">csrA</name>
    <name evidence="7" type="ORF">SAMN05443575_1859</name>
</gene>
<dbReference type="GO" id="GO:0048027">
    <property type="term" value="F:mRNA 5'-UTR binding"/>
    <property type="evidence" value="ECO:0007669"/>
    <property type="project" value="UniProtKB-UniRule"/>
</dbReference>
<comment type="subcellular location">
    <subcellularLocation>
        <location evidence="5">Cytoplasm</location>
    </subcellularLocation>
</comment>
<evidence type="ECO:0000313" key="8">
    <source>
        <dbReference type="Proteomes" id="UP000186132"/>
    </source>
</evidence>
<protein>
    <recommendedName>
        <fullName evidence="5">Translational regulator CsrA</fullName>
    </recommendedName>
</protein>
<comment type="subunit">
    <text evidence="5">Homodimer; the beta-strands of each monomer intercalate to form a hydrophobic core, while the alpha-helices form wings that extend away from the core.</text>
</comment>
<dbReference type="PANTHER" id="PTHR34984:SF1">
    <property type="entry name" value="CARBON STORAGE REGULATOR"/>
    <property type="match status" value="1"/>
</dbReference>
<accession>A0A1M5IDR4</accession>
<evidence type="ECO:0000256" key="4">
    <source>
        <dbReference type="ARBA" id="ARBA00022884"/>
    </source>
</evidence>
<proteinExistence type="inferred from homology"/>
<dbReference type="GO" id="GO:0006402">
    <property type="term" value="P:mRNA catabolic process"/>
    <property type="evidence" value="ECO:0007669"/>
    <property type="project" value="InterPro"/>
</dbReference>
<dbReference type="GO" id="GO:1902208">
    <property type="term" value="P:regulation of bacterial-type flagellum assembly"/>
    <property type="evidence" value="ECO:0007669"/>
    <property type="project" value="UniProtKB-UniRule"/>
</dbReference>
<keyword evidence="1 5" id="KW-0963">Cytoplasm</keyword>
<dbReference type="Gene3D" id="2.60.40.4380">
    <property type="entry name" value="Translational regulator CsrA"/>
    <property type="match status" value="1"/>
</dbReference>
<evidence type="ECO:0000256" key="5">
    <source>
        <dbReference type="HAMAP-Rule" id="MF_00167"/>
    </source>
</evidence>
<dbReference type="NCBIfam" id="TIGR00202">
    <property type="entry name" value="csrA"/>
    <property type="match status" value="1"/>
</dbReference>
<keyword evidence="2 5" id="KW-0678">Repressor</keyword>
<feature type="region of interest" description="Disordered" evidence="6">
    <location>
        <begin position="54"/>
        <end position="86"/>
    </location>
</feature>
<dbReference type="GO" id="GO:0005829">
    <property type="term" value="C:cytosol"/>
    <property type="evidence" value="ECO:0007669"/>
    <property type="project" value="TreeGrafter"/>
</dbReference>
<feature type="compositionally biased region" description="Basic and acidic residues" evidence="6">
    <location>
        <begin position="71"/>
        <end position="86"/>
    </location>
</feature>
<keyword evidence="3 5" id="KW-0810">Translation regulation</keyword>
<evidence type="ECO:0000256" key="3">
    <source>
        <dbReference type="ARBA" id="ARBA00022845"/>
    </source>
</evidence>
<dbReference type="GO" id="GO:0006109">
    <property type="term" value="P:regulation of carbohydrate metabolic process"/>
    <property type="evidence" value="ECO:0007669"/>
    <property type="project" value="InterPro"/>
</dbReference>
<dbReference type="PANTHER" id="PTHR34984">
    <property type="entry name" value="CARBON STORAGE REGULATOR"/>
    <property type="match status" value="1"/>
</dbReference>
<evidence type="ECO:0000256" key="1">
    <source>
        <dbReference type="ARBA" id="ARBA00022490"/>
    </source>
</evidence>
<dbReference type="GO" id="GO:0044781">
    <property type="term" value="P:bacterial-type flagellum organization"/>
    <property type="evidence" value="ECO:0007669"/>
    <property type="project" value="UniProtKB-KW"/>
</dbReference>
<dbReference type="AlphaFoldDB" id="A0A1M5IDR4"/>
<evidence type="ECO:0000313" key="7">
    <source>
        <dbReference type="EMBL" id="SHG26422.1"/>
    </source>
</evidence>
<dbReference type="GO" id="GO:0045947">
    <property type="term" value="P:negative regulation of translational initiation"/>
    <property type="evidence" value="ECO:0007669"/>
    <property type="project" value="UniProtKB-UniRule"/>
</dbReference>
<dbReference type="FunFam" id="2.60.40.4380:FF:000002">
    <property type="entry name" value="Translational regulator CsrA"/>
    <property type="match status" value="1"/>
</dbReference>